<dbReference type="GO" id="GO:0016831">
    <property type="term" value="F:carboxy-lyase activity"/>
    <property type="evidence" value="ECO:0007669"/>
    <property type="project" value="InterPro"/>
</dbReference>
<name>D2EGI3_PARA4</name>
<dbReference type="InterPro" id="IPR032466">
    <property type="entry name" value="Metal_Hydrolase"/>
</dbReference>
<dbReference type="EMBL" id="GG730075">
    <property type="protein sequence ID" value="EEZ92520.1"/>
    <property type="molecule type" value="Genomic_DNA"/>
</dbReference>
<dbReference type="Pfam" id="PF04909">
    <property type="entry name" value="Amidohydro_2"/>
    <property type="match status" value="1"/>
</dbReference>
<accession>D2EGI3</accession>
<proteinExistence type="predicted"/>
<gene>
    <name evidence="3" type="ORF">BJBARM4_0882</name>
</gene>
<evidence type="ECO:0000313" key="4">
    <source>
        <dbReference type="Proteomes" id="UP000009375"/>
    </source>
</evidence>
<dbReference type="AlphaFoldDB" id="D2EGI3"/>
<reference evidence="3 4" key="1">
    <citation type="journal article" date="2010" name="Proc. Natl. Acad. Sci. U.S.A.">
        <title>Enigmatic, ultrasmall, uncultivated Archaea.</title>
        <authorList>
            <person name="Baker B.J."/>
            <person name="Comolli L.R."/>
            <person name="Dick G.J."/>
            <person name="Hauser L.J."/>
            <person name="Hyatt D."/>
            <person name="Dill B.D."/>
            <person name="Land M.L."/>
            <person name="Verberkmoes N.C."/>
            <person name="Hettich R.L."/>
            <person name="Banfield J.F."/>
        </authorList>
    </citation>
    <scope>NUCLEOTIDE SEQUENCE [LARGE SCALE GENOMIC DNA]</scope>
</reference>
<dbReference type="InterPro" id="IPR032465">
    <property type="entry name" value="ACMSD"/>
</dbReference>
<protein>
    <submittedName>
        <fullName evidence="3">Amidohydrolase 2</fullName>
    </submittedName>
</protein>
<dbReference type="PANTHER" id="PTHR21240">
    <property type="entry name" value="2-AMINO-3-CARBOXYLMUCONATE-6-SEMIALDEHYDE DECARBOXYLASE"/>
    <property type="match status" value="1"/>
</dbReference>
<organism evidence="3 4">
    <name type="scientific">Candidatus Parvarchaeum acidiphilum ARMAN-4</name>
    <dbReference type="NCBI Taxonomy" id="662760"/>
    <lineage>
        <taxon>Archaea</taxon>
        <taxon>Candidatus Parvarchaeota</taxon>
        <taxon>Candidatus Parvarchaeum</taxon>
    </lineage>
</organism>
<keyword evidence="1" id="KW-0456">Lyase</keyword>
<dbReference type="SUPFAM" id="SSF51556">
    <property type="entry name" value="Metallo-dependent hydrolases"/>
    <property type="match status" value="1"/>
</dbReference>
<evidence type="ECO:0000313" key="3">
    <source>
        <dbReference type="EMBL" id="EEZ92520.1"/>
    </source>
</evidence>
<dbReference type="Gene3D" id="3.20.20.140">
    <property type="entry name" value="Metal-dependent hydrolases"/>
    <property type="match status" value="1"/>
</dbReference>
<dbReference type="Proteomes" id="UP000009375">
    <property type="component" value="Unassembled WGS sequence"/>
</dbReference>
<sequence>MIIDFHTHSGVSFDNLTFNKIQEKMRQNGINKAIIFPSTQESYQKLMQMDMETMENAGNFFIPFLRFNPKTIKKKEFEELQEKFYGFKLHPRGENFDPLDKGLKTIFKAIEKSRKPVIIHSRKENNMNTDPERILELAGLYPKINFVFAHFANDSDAFFSKINEFENAYVDTSVVSSPFIIERRVKEITSKKIIFGSDYPFSDQEIELLKIKKAGISEPEKEDILHGNAERLLGLRKF</sequence>
<dbReference type="CDD" id="cd01292">
    <property type="entry name" value="metallo-dependent_hydrolases"/>
    <property type="match status" value="1"/>
</dbReference>
<keyword evidence="3" id="KW-0378">Hydrolase</keyword>
<evidence type="ECO:0000259" key="2">
    <source>
        <dbReference type="Pfam" id="PF04909"/>
    </source>
</evidence>
<evidence type="ECO:0000256" key="1">
    <source>
        <dbReference type="ARBA" id="ARBA00023239"/>
    </source>
</evidence>
<dbReference type="GO" id="GO:0016787">
    <property type="term" value="F:hydrolase activity"/>
    <property type="evidence" value="ECO:0007669"/>
    <property type="project" value="UniProtKB-KW"/>
</dbReference>
<feature type="domain" description="Amidohydrolase-related" evidence="2">
    <location>
        <begin position="35"/>
        <end position="235"/>
    </location>
</feature>
<dbReference type="InterPro" id="IPR006680">
    <property type="entry name" value="Amidohydro-rel"/>
</dbReference>